<evidence type="ECO:0000256" key="1">
    <source>
        <dbReference type="ARBA" id="ARBA00006328"/>
    </source>
</evidence>
<feature type="domain" description="NmrA-like" evidence="3">
    <location>
        <begin position="6"/>
        <end position="247"/>
    </location>
</feature>
<dbReference type="Proteomes" id="UP000471120">
    <property type="component" value="Unassembled WGS sequence"/>
</dbReference>
<dbReference type="PANTHER" id="PTHR42748">
    <property type="entry name" value="NITROGEN METABOLITE REPRESSION PROTEIN NMRA FAMILY MEMBER"/>
    <property type="match status" value="1"/>
</dbReference>
<reference evidence="4 5" key="1">
    <citation type="submission" date="2018-07" db="EMBL/GenBank/DDBJ databases">
        <title>Genome sequence of Rhodococcus rhodnii ATCC 35071 from Rhodnius prolixus.</title>
        <authorList>
            <person name="Patel V."/>
            <person name="Vogel K.J."/>
        </authorList>
    </citation>
    <scope>NUCLEOTIDE SEQUENCE [LARGE SCALE GENOMIC DNA]</scope>
    <source>
        <strain evidence="4 5">ATCC 35071</strain>
    </source>
</reference>
<evidence type="ECO:0000259" key="3">
    <source>
        <dbReference type="Pfam" id="PF05368"/>
    </source>
</evidence>
<gene>
    <name evidence="4" type="ORF">DW322_06120</name>
</gene>
<dbReference type="Gene3D" id="3.90.25.10">
    <property type="entry name" value="UDP-galactose 4-epimerase, domain 1"/>
    <property type="match status" value="1"/>
</dbReference>
<evidence type="ECO:0000313" key="4">
    <source>
        <dbReference type="EMBL" id="TXG89867.1"/>
    </source>
</evidence>
<dbReference type="CDD" id="cd05251">
    <property type="entry name" value="NmrA_like_SDR_a"/>
    <property type="match status" value="1"/>
</dbReference>
<evidence type="ECO:0000313" key="5">
    <source>
        <dbReference type="Proteomes" id="UP000471120"/>
    </source>
</evidence>
<accession>A0A6P2CAT7</accession>
<dbReference type="Pfam" id="PF05368">
    <property type="entry name" value="NmrA"/>
    <property type="match status" value="1"/>
</dbReference>
<dbReference type="InterPro" id="IPR051164">
    <property type="entry name" value="NmrA-like_oxidored"/>
</dbReference>
<dbReference type="EMBL" id="QRCM01000001">
    <property type="protein sequence ID" value="TXG89867.1"/>
    <property type="molecule type" value="Genomic_DNA"/>
</dbReference>
<dbReference type="RefSeq" id="WP_010839961.1">
    <property type="nucleotide sequence ID" value="NZ_QRCM01000001.1"/>
</dbReference>
<evidence type="ECO:0000256" key="2">
    <source>
        <dbReference type="ARBA" id="ARBA00022857"/>
    </source>
</evidence>
<dbReference type="AlphaFoldDB" id="A0A6P2CAT7"/>
<name>A0A6P2CAT7_9NOCA</name>
<proteinExistence type="inferred from homology"/>
<dbReference type="SUPFAM" id="SSF51735">
    <property type="entry name" value="NAD(P)-binding Rossmann-fold domains"/>
    <property type="match status" value="1"/>
</dbReference>
<protein>
    <submittedName>
        <fullName evidence="4">NmrA/HSCARG family protein</fullName>
    </submittedName>
</protein>
<comment type="caution">
    <text evidence="4">The sequence shown here is derived from an EMBL/GenBank/DDBJ whole genome shotgun (WGS) entry which is preliminary data.</text>
</comment>
<dbReference type="PANTHER" id="PTHR42748:SF7">
    <property type="entry name" value="NMRA LIKE REDOX SENSOR 1-RELATED"/>
    <property type="match status" value="1"/>
</dbReference>
<sequence>MAGEPILVMGATGGQGGAVVTALLEKGAAVRALSRHASSGRADALVEAGAEVVQGSLDDPASLTRAMDGAAAAFAVTTPFEQGIDEEVRQGRAILQAARDARLPHLVFSSVAGADTDSGVPHFESKAGVERELANGDIPYTILGPTYFYDNMLGGLGELERGILELPLPVDRPLQQLARIDLGRFAAKVLLDPEPYRGRRIELASDAPTPQQMAGTLSDVLGSAVRPVVTPLDLVRNADMHAMWTFLNGPGYRVDVEGLRSANPDIAWTSFAEWAAQTFRAAE</sequence>
<dbReference type="Gene3D" id="3.40.50.720">
    <property type="entry name" value="NAD(P)-binding Rossmann-like Domain"/>
    <property type="match status" value="1"/>
</dbReference>
<comment type="similarity">
    <text evidence="1">Belongs to the NmrA-type oxidoreductase family.</text>
</comment>
<organism evidence="4 5">
    <name type="scientific">Rhodococcus rhodnii</name>
    <dbReference type="NCBI Taxonomy" id="38312"/>
    <lineage>
        <taxon>Bacteria</taxon>
        <taxon>Bacillati</taxon>
        <taxon>Actinomycetota</taxon>
        <taxon>Actinomycetes</taxon>
        <taxon>Mycobacteriales</taxon>
        <taxon>Nocardiaceae</taxon>
        <taxon>Rhodococcus</taxon>
    </lineage>
</organism>
<keyword evidence="2" id="KW-0521">NADP</keyword>
<dbReference type="InterPro" id="IPR036291">
    <property type="entry name" value="NAD(P)-bd_dom_sf"/>
</dbReference>
<dbReference type="InterPro" id="IPR008030">
    <property type="entry name" value="NmrA-like"/>
</dbReference>